<reference evidence="1 2" key="1">
    <citation type="journal article" date="2016" name="Nat. Commun.">
        <title>Thousands of microbial genomes shed light on interconnected biogeochemical processes in an aquifer system.</title>
        <authorList>
            <person name="Anantharaman K."/>
            <person name="Brown C.T."/>
            <person name="Hug L.A."/>
            <person name="Sharon I."/>
            <person name="Castelle C.J."/>
            <person name="Probst A.J."/>
            <person name="Thomas B.C."/>
            <person name="Singh A."/>
            <person name="Wilkins M.J."/>
            <person name="Karaoz U."/>
            <person name="Brodie E.L."/>
            <person name="Williams K.H."/>
            <person name="Hubbard S.S."/>
            <person name="Banfield J.F."/>
        </authorList>
    </citation>
    <scope>NUCLEOTIDE SEQUENCE [LARGE SCALE GENOMIC DNA]</scope>
</reference>
<proteinExistence type="predicted"/>
<comment type="caution">
    <text evidence="1">The sequence shown here is derived from an EMBL/GenBank/DDBJ whole genome shotgun (WGS) entry which is preliminary data.</text>
</comment>
<organism evidence="1 2">
    <name type="scientific">Candidatus Jacksonbacteria bacterium RIFCSPLOWO2_02_FULL_44_20</name>
    <dbReference type="NCBI Taxonomy" id="1798460"/>
    <lineage>
        <taxon>Bacteria</taxon>
        <taxon>Candidatus Jacksoniibacteriota</taxon>
    </lineage>
</organism>
<dbReference type="Proteomes" id="UP000178315">
    <property type="component" value="Unassembled WGS sequence"/>
</dbReference>
<protein>
    <submittedName>
        <fullName evidence="1">Uncharacterized protein</fullName>
    </submittedName>
</protein>
<gene>
    <name evidence="1" type="ORF">A3H61_05050</name>
</gene>
<evidence type="ECO:0000313" key="2">
    <source>
        <dbReference type="Proteomes" id="UP000178315"/>
    </source>
</evidence>
<accession>A0A1G2A9J8</accession>
<evidence type="ECO:0000313" key="1">
    <source>
        <dbReference type="EMBL" id="OGY72720.1"/>
    </source>
</evidence>
<sequence>MQKDFDTILNRTFVYAKTIAKQFYFEWAANPQGCPAFDGEIVHITREGWDHIRHLRKRTKTDVMGRLFVLERAKKLLKETTLFQQHVVGTHKKQKVEYWIFEGIIVGISVKVIVRSIQNKPKHLLSVIKKGTIAHEL</sequence>
<dbReference type="AlphaFoldDB" id="A0A1G2A9J8"/>
<name>A0A1G2A9J8_9BACT</name>
<dbReference type="EMBL" id="MHJU01000024">
    <property type="protein sequence ID" value="OGY72720.1"/>
    <property type="molecule type" value="Genomic_DNA"/>
</dbReference>